<evidence type="ECO:0000313" key="1">
    <source>
        <dbReference type="EnsemblPlants" id="OGLUM11G19380.1"/>
    </source>
</evidence>
<name>A0A0E0BL89_9ORYZ</name>
<dbReference type="HOGENOM" id="CLU_156847_0_0_1"/>
<proteinExistence type="predicted"/>
<keyword evidence="2" id="KW-1185">Reference proteome</keyword>
<reference evidence="1" key="1">
    <citation type="submission" date="2015-04" db="UniProtKB">
        <authorList>
            <consortium name="EnsemblPlants"/>
        </authorList>
    </citation>
    <scope>IDENTIFICATION</scope>
</reference>
<dbReference type="Gramene" id="OGLUM11G19380.1">
    <property type="protein sequence ID" value="OGLUM11G19380.1"/>
    <property type="gene ID" value="OGLUM11G19380"/>
</dbReference>
<accession>A0A0E0BL89</accession>
<dbReference type="Proteomes" id="UP000026961">
    <property type="component" value="Chromosome 11"/>
</dbReference>
<dbReference type="AlphaFoldDB" id="A0A0E0BL89"/>
<organism evidence="1">
    <name type="scientific">Oryza glumipatula</name>
    <dbReference type="NCBI Taxonomy" id="40148"/>
    <lineage>
        <taxon>Eukaryota</taxon>
        <taxon>Viridiplantae</taxon>
        <taxon>Streptophyta</taxon>
        <taxon>Embryophyta</taxon>
        <taxon>Tracheophyta</taxon>
        <taxon>Spermatophyta</taxon>
        <taxon>Magnoliopsida</taxon>
        <taxon>Liliopsida</taxon>
        <taxon>Poales</taxon>
        <taxon>Poaceae</taxon>
        <taxon>BOP clade</taxon>
        <taxon>Oryzoideae</taxon>
        <taxon>Oryzeae</taxon>
        <taxon>Oryzinae</taxon>
        <taxon>Oryza</taxon>
    </lineage>
</organism>
<sequence length="134" mass="14671">MTGWVASAVIDLILVLQRLHRRKGSKGFAGIVSAREIFPHLLCKVHCVNGLTGEETSGEVRGINNRCNEKSATEERRKGGCSDIDKDTCDELCSIEDCCGEKNYGKECGKGDGDDLNLRIEAVRRGRAWSIATT</sequence>
<reference evidence="1" key="2">
    <citation type="submission" date="2018-05" db="EMBL/GenBank/DDBJ databases">
        <title>OgluRS3 (Oryza glumaepatula Reference Sequence Version 3).</title>
        <authorList>
            <person name="Zhang J."/>
            <person name="Kudrna D."/>
            <person name="Lee S."/>
            <person name="Talag J."/>
            <person name="Welchert J."/>
            <person name="Wing R.A."/>
        </authorList>
    </citation>
    <scope>NUCLEOTIDE SEQUENCE [LARGE SCALE GENOMIC DNA]</scope>
</reference>
<protein>
    <submittedName>
        <fullName evidence="1">Uncharacterized protein</fullName>
    </submittedName>
</protein>
<dbReference type="EnsemblPlants" id="OGLUM11G19380.1">
    <property type="protein sequence ID" value="OGLUM11G19380.1"/>
    <property type="gene ID" value="OGLUM11G19380"/>
</dbReference>
<evidence type="ECO:0000313" key="2">
    <source>
        <dbReference type="Proteomes" id="UP000026961"/>
    </source>
</evidence>